<dbReference type="Proteomes" id="UP000789901">
    <property type="component" value="Unassembled WGS sequence"/>
</dbReference>
<comment type="caution">
    <text evidence="2">The sequence shown here is derived from an EMBL/GenBank/DDBJ whole genome shotgun (WGS) entry which is preliminary data.</text>
</comment>
<proteinExistence type="predicted"/>
<evidence type="ECO:0000313" key="2">
    <source>
        <dbReference type="EMBL" id="CAG8829494.1"/>
    </source>
</evidence>
<feature type="non-terminal residue" evidence="2">
    <location>
        <position position="1"/>
    </location>
</feature>
<sequence length="68" mass="8041">DEPNNDDSFFVSDNDMSYDSNSNENIINDEEMDYEEIEMIYEAIDSEEMEMLYEAMNDKGMYDAIKID</sequence>
<reference evidence="2 3" key="1">
    <citation type="submission" date="2021-06" db="EMBL/GenBank/DDBJ databases">
        <authorList>
            <person name="Kallberg Y."/>
            <person name="Tangrot J."/>
            <person name="Rosling A."/>
        </authorList>
    </citation>
    <scope>NUCLEOTIDE SEQUENCE [LARGE SCALE GENOMIC DNA]</scope>
    <source>
        <strain evidence="2 3">120-4 pot B 10/14</strain>
    </source>
</reference>
<gene>
    <name evidence="2" type="ORF">GMARGA_LOCUS29998</name>
</gene>
<accession>A0ABN7WET0</accession>
<feature type="region of interest" description="Disordered" evidence="1">
    <location>
        <begin position="1"/>
        <end position="24"/>
    </location>
</feature>
<keyword evidence="3" id="KW-1185">Reference proteome</keyword>
<dbReference type="EMBL" id="CAJVQB010041429">
    <property type="protein sequence ID" value="CAG8829494.1"/>
    <property type="molecule type" value="Genomic_DNA"/>
</dbReference>
<organism evidence="2 3">
    <name type="scientific">Gigaspora margarita</name>
    <dbReference type="NCBI Taxonomy" id="4874"/>
    <lineage>
        <taxon>Eukaryota</taxon>
        <taxon>Fungi</taxon>
        <taxon>Fungi incertae sedis</taxon>
        <taxon>Mucoromycota</taxon>
        <taxon>Glomeromycotina</taxon>
        <taxon>Glomeromycetes</taxon>
        <taxon>Diversisporales</taxon>
        <taxon>Gigasporaceae</taxon>
        <taxon>Gigaspora</taxon>
    </lineage>
</organism>
<protein>
    <submittedName>
        <fullName evidence="2">26317_t:CDS:1</fullName>
    </submittedName>
</protein>
<evidence type="ECO:0000313" key="3">
    <source>
        <dbReference type="Proteomes" id="UP000789901"/>
    </source>
</evidence>
<name>A0ABN7WET0_GIGMA</name>
<evidence type="ECO:0000256" key="1">
    <source>
        <dbReference type="SAM" id="MobiDB-lite"/>
    </source>
</evidence>